<evidence type="ECO:0000256" key="1">
    <source>
        <dbReference type="SAM" id="MobiDB-lite"/>
    </source>
</evidence>
<sequence>MTSRLITFKLFEERPRDRRQRAAAAILKLPLYKALDNSTPPPPPRGLGPQPSPQPSDEVTLVAKSLLGNLKDGSLLCTLCSFACPRISSGFVVGKSILRDCGLLRTIARDNLVKNLARRHTRLSATVSMVVLNPAPLEQNCESDDDSLEAVCGDDDETFSCCEDAIPGL</sequence>
<comment type="caution">
    <text evidence="2">The sequence shown here is derived from an EMBL/GenBank/DDBJ whole genome shotgun (WGS) entry which is preliminary data.</text>
</comment>
<accession>A0AAD9QWG9</accession>
<feature type="region of interest" description="Disordered" evidence="1">
    <location>
        <begin position="34"/>
        <end position="57"/>
    </location>
</feature>
<proteinExistence type="predicted"/>
<name>A0AAD9QWG9_ACRCE</name>
<reference evidence="2" key="1">
    <citation type="journal article" date="2023" name="G3 (Bethesda)">
        <title>Whole genome assembly and annotation of the endangered Caribbean coral Acropora cervicornis.</title>
        <authorList>
            <person name="Selwyn J.D."/>
            <person name="Vollmer S.V."/>
        </authorList>
    </citation>
    <scope>NUCLEOTIDE SEQUENCE</scope>
    <source>
        <strain evidence="2">K2</strain>
    </source>
</reference>
<gene>
    <name evidence="2" type="ORF">P5673_006624</name>
</gene>
<evidence type="ECO:0000313" key="3">
    <source>
        <dbReference type="Proteomes" id="UP001249851"/>
    </source>
</evidence>
<evidence type="ECO:0000313" key="2">
    <source>
        <dbReference type="EMBL" id="KAK2568662.1"/>
    </source>
</evidence>
<dbReference type="EMBL" id="JARQWQ010000011">
    <property type="protein sequence ID" value="KAK2568662.1"/>
    <property type="molecule type" value="Genomic_DNA"/>
</dbReference>
<keyword evidence="3" id="KW-1185">Reference proteome</keyword>
<dbReference type="AlphaFoldDB" id="A0AAD9QWG9"/>
<reference evidence="2" key="2">
    <citation type="journal article" date="2023" name="Science">
        <title>Genomic signatures of disease resistance in endangered staghorn corals.</title>
        <authorList>
            <person name="Vollmer S.V."/>
            <person name="Selwyn J.D."/>
            <person name="Despard B.A."/>
            <person name="Roesel C.L."/>
        </authorList>
    </citation>
    <scope>NUCLEOTIDE SEQUENCE</scope>
    <source>
        <strain evidence="2">K2</strain>
    </source>
</reference>
<protein>
    <submittedName>
        <fullName evidence="2">Uncharacterized protein</fullName>
    </submittedName>
</protein>
<dbReference type="Proteomes" id="UP001249851">
    <property type="component" value="Unassembled WGS sequence"/>
</dbReference>
<organism evidence="2 3">
    <name type="scientific">Acropora cervicornis</name>
    <name type="common">Staghorn coral</name>
    <dbReference type="NCBI Taxonomy" id="6130"/>
    <lineage>
        <taxon>Eukaryota</taxon>
        <taxon>Metazoa</taxon>
        <taxon>Cnidaria</taxon>
        <taxon>Anthozoa</taxon>
        <taxon>Hexacorallia</taxon>
        <taxon>Scleractinia</taxon>
        <taxon>Astrocoeniina</taxon>
        <taxon>Acroporidae</taxon>
        <taxon>Acropora</taxon>
    </lineage>
</organism>
<feature type="compositionally biased region" description="Pro residues" evidence="1">
    <location>
        <begin position="39"/>
        <end position="54"/>
    </location>
</feature>